<evidence type="ECO:0000313" key="2">
    <source>
        <dbReference type="EMBL" id="MDH6280790.1"/>
    </source>
</evidence>
<comment type="caution">
    <text evidence="2">The sequence shown here is derived from an EMBL/GenBank/DDBJ whole genome shotgun (WGS) entry which is preliminary data.</text>
</comment>
<dbReference type="Proteomes" id="UP001160334">
    <property type="component" value="Unassembled WGS sequence"/>
</dbReference>
<name>A0ABT6MA87_9NOCA</name>
<dbReference type="InterPro" id="IPR008579">
    <property type="entry name" value="UGlyAH_Cupin_dom"/>
</dbReference>
<reference evidence="2 3" key="1">
    <citation type="submission" date="2023-04" db="EMBL/GenBank/DDBJ databases">
        <title>Forest soil microbial communities from Buena Vista Peninsula, Colon Province, Panama.</title>
        <authorList>
            <person name="Bouskill N."/>
        </authorList>
    </citation>
    <scope>NUCLEOTIDE SEQUENCE [LARGE SCALE GENOMIC DNA]</scope>
    <source>
        <strain evidence="2 3">CFH S0262</strain>
    </source>
</reference>
<dbReference type="Gene3D" id="2.60.120.10">
    <property type="entry name" value="Jelly Rolls"/>
    <property type="match status" value="1"/>
</dbReference>
<gene>
    <name evidence="2" type="ORF">M2280_002003</name>
</gene>
<feature type="domain" description="(S)-ureidoglycine aminohydrolase cupin" evidence="1">
    <location>
        <begin position="39"/>
        <end position="104"/>
    </location>
</feature>
<accession>A0ABT6MA87</accession>
<evidence type="ECO:0000313" key="3">
    <source>
        <dbReference type="Proteomes" id="UP001160334"/>
    </source>
</evidence>
<sequence>MASARLLSTDLLAETLETDGVSTALRTASRSFVSSTATDVGLWEAHPGTDVDVESDEVFVVLTGAGSVSFEDGSSIALRPGVLVRLHEGDRTTWAVAERLRKLYIA</sequence>
<organism evidence="2 3">
    <name type="scientific">Prescottella agglutinans</name>
    <dbReference type="NCBI Taxonomy" id="1644129"/>
    <lineage>
        <taxon>Bacteria</taxon>
        <taxon>Bacillati</taxon>
        <taxon>Actinomycetota</taxon>
        <taxon>Actinomycetes</taxon>
        <taxon>Mycobacteriales</taxon>
        <taxon>Nocardiaceae</taxon>
        <taxon>Prescottella</taxon>
    </lineage>
</organism>
<dbReference type="Pfam" id="PF05899">
    <property type="entry name" value="Cupin_3"/>
    <property type="match status" value="1"/>
</dbReference>
<protein>
    <submittedName>
        <fullName evidence="2">Cupin superfamily protein</fullName>
    </submittedName>
</protein>
<dbReference type="InterPro" id="IPR014710">
    <property type="entry name" value="RmlC-like_jellyroll"/>
</dbReference>
<dbReference type="EMBL" id="JARXVC010000004">
    <property type="protein sequence ID" value="MDH6280790.1"/>
    <property type="molecule type" value="Genomic_DNA"/>
</dbReference>
<proteinExistence type="predicted"/>
<dbReference type="SUPFAM" id="SSF51182">
    <property type="entry name" value="RmlC-like cupins"/>
    <property type="match status" value="1"/>
</dbReference>
<dbReference type="InterPro" id="IPR011051">
    <property type="entry name" value="RmlC_Cupin_sf"/>
</dbReference>
<evidence type="ECO:0000259" key="1">
    <source>
        <dbReference type="Pfam" id="PF05899"/>
    </source>
</evidence>
<keyword evidence="3" id="KW-1185">Reference proteome</keyword>